<evidence type="ECO:0000256" key="7">
    <source>
        <dbReference type="ARBA" id="ARBA00023273"/>
    </source>
</evidence>
<evidence type="ECO:0000256" key="3">
    <source>
        <dbReference type="ARBA" id="ARBA00022574"/>
    </source>
</evidence>
<comment type="subcellular location">
    <subcellularLocation>
        <location evidence="1">Cytoplasm</location>
        <location evidence="1">Cytoskeleton</location>
        <location evidence="1">Cilium axoneme</location>
    </subcellularLocation>
</comment>
<protein>
    <recommendedName>
        <fullName evidence="9">Cilia- and flagella-associated protein 43</fullName>
    </recommendedName>
</protein>
<name>A0A6J0BCE4_NEOLC</name>
<evidence type="ECO:0000256" key="6">
    <source>
        <dbReference type="ARBA" id="ARBA00023212"/>
    </source>
</evidence>
<dbReference type="InParanoid" id="A0A6J0BCE4"/>
<accession>A0A6J0BCE4</accession>
<dbReference type="Gene3D" id="2.130.10.10">
    <property type="entry name" value="YVTN repeat-like/Quinoprotein amine dehydrogenase"/>
    <property type="match status" value="2"/>
</dbReference>
<dbReference type="Pfam" id="PF25828">
    <property type="entry name" value="CC_Cfap43"/>
    <property type="match status" value="2"/>
</dbReference>
<keyword evidence="6" id="KW-0206">Cytoskeleton</keyword>
<evidence type="ECO:0000256" key="1">
    <source>
        <dbReference type="ARBA" id="ARBA00004430"/>
    </source>
</evidence>
<dbReference type="PANTHER" id="PTHR14885:SF1">
    <property type="entry name" value="CILIA- AND FLAGELLA-ASSOCIATED PROTEIN 43"/>
    <property type="match status" value="1"/>
</dbReference>
<evidence type="ECO:0000256" key="5">
    <source>
        <dbReference type="ARBA" id="ARBA00023054"/>
    </source>
</evidence>
<organism evidence="12">
    <name type="scientific">Neodiprion lecontei</name>
    <name type="common">Redheaded pine sawfly</name>
    <dbReference type="NCBI Taxonomy" id="441921"/>
    <lineage>
        <taxon>Eukaryota</taxon>
        <taxon>Metazoa</taxon>
        <taxon>Ecdysozoa</taxon>
        <taxon>Arthropoda</taxon>
        <taxon>Hexapoda</taxon>
        <taxon>Insecta</taxon>
        <taxon>Pterygota</taxon>
        <taxon>Neoptera</taxon>
        <taxon>Endopterygota</taxon>
        <taxon>Hymenoptera</taxon>
        <taxon>Tenthredinoidea</taxon>
        <taxon>Diprionidae</taxon>
        <taxon>Diprioninae</taxon>
        <taxon>Neodiprion</taxon>
    </lineage>
</organism>
<evidence type="ECO:0000256" key="4">
    <source>
        <dbReference type="ARBA" id="ARBA00022737"/>
    </source>
</evidence>
<dbReference type="GeneID" id="107218464"/>
<dbReference type="SUPFAM" id="SSF50978">
    <property type="entry name" value="WD40 repeat-like"/>
    <property type="match status" value="1"/>
</dbReference>
<dbReference type="InterPro" id="IPR015943">
    <property type="entry name" value="WD40/YVTN_repeat-like_dom_sf"/>
</dbReference>
<comment type="similarity">
    <text evidence="8">Belongs to the CFAP43 family.</text>
</comment>
<keyword evidence="11" id="KW-1185">Reference proteome</keyword>
<keyword evidence="4" id="KW-0677">Repeat</keyword>
<feature type="coiled-coil region" evidence="10">
    <location>
        <begin position="1354"/>
        <end position="1388"/>
    </location>
</feature>
<dbReference type="GO" id="GO:0005930">
    <property type="term" value="C:axoneme"/>
    <property type="evidence" value="ECO:0007669"/>
    <property type="project" value="UniProtKB-SubCell"/>
</dbReference>
<dbReference type="FunCoup" id="A0A6J0BCE4">
    <property type="interactions" value="15"/>
</dbReference>
<evidence type="ECO:0000256" key="2">
    <source>
        <dbReference type="ARBA" id="ARBA00022490"/>
    </source>
</evidence>
<evidence type="ECO:0000256" key="10">
    <source>
        <dbReference type="SAM" id="Coils"/>
    </source>
</evidence>
<sequence length="1632" mass="188262">MKAKTSEWKSHWIRGGKIPHVAWIGKDVLAWCSGVHIIFYDVVQKTEKVQSYVKHSQGEGACCLSGHPTLPLFAFAEKVSNPRVLVYNYPSMKRISECLKGGPSGYLATAFMEHEHLITLASYPHFQLAVWSWRTGEQFTTMATHIKDIDRQMIATTYSGHTMIAQLGKESGKLTVWQMRICGKIVSLKFKDVKLPHGERINAATWSPEPGPPTLGILDESCHMYVLQHDTTVPTKIAQTQRCSECVDIEASDICWYRGGLVLKTTFCQIRYYKKTTESNHWHRIWMVKLQTHPYLLTSHPFKTDRLFFHTLEGDLIQLEVPDEPDTTTPGMVTHLQRGRFYRFFNWIYPWGHHLTAVDNDTDLAVLETHTGKEICRINLEMSGSVSRLTSRRDLPLVALTSNTGEFTLVGICEPKQPLILAQYHLHREALNLLKFSYSGNYIAAGFSLTGTCFCIASKVGSQFEVMARLEVNRQISDVLLYDNMGHLRLFVLCVTSRHAVISNQILLYDLPNGQTHFSAASCIIELRDSFQNLQYSPVSVYQVLGSPYLTRQLQVLGFRGWQEVTLLEATPSDHQVRQTKIFSDSRWITTCSRDGIVVVRKGDKLRTRVAFIMSHHRQNLGVVKGIMKPSGDVIISLGHDGSLVCTKLFEDSEPEDSGTDDRSFTELRGVIAKESEWRTYVSKDDYATLDPGVVKMLTQARVHFAPASECKDQTWIEWKRSLKIAAETKEHAATRASIQSSIAALKATVAHLINVNEACTEIEQLPISAFDLDKVSRDQKLKAARDEREDVRCMLEWNCTGMDRVADWIKESFWEKQQVQAQSICSIFGRFKVLNYPTVPTDREDAILLNWAQFSKQFTNSVVDFSTNFYPWIAPFNKVQDIMAQSTMKLEHSLSVVDEKQRMDGILEEDEEDAVVDEVELLNQRMLEGMTTYRFIEPSEHYYSQFELYSYAQMMTESQMVSHDVQRLRAYFNKLFNDVYAIKEREMNLVMERNDRIRHIDSELYLLFNQRVPEVPQDPVWDQTETPESLVKVVDSEVEVAPYISPSAQDILNKQAAEANRLRLLLLADDFRERALTAMMDGVLEVRWEDLIKKDILKPQCMLTKTTDAYSAEDVLAVQQYEKEVETLSQEREKYKRILEADYSKVSGSLKDGIKRFEQRLREFFVTRIRVESAIQQLGLRFWRGCYRNMRRQQMYESEERLKLTISQKEAEIVSLSEEVRRQQSAIADLKGHYETACNREKWQEKKFKTEFPGLAKVGHDLLKRHYKRRPRSIQKAIPSTYLKEMGKAVLSAAKPFFLMGECLDYLKALDALDVRPASLPPFIDPMHWDHLVRLRRLKVDSEMRVKSALADIAEAEHTVVEFNKLIANLKTEIEMLGEKLNAERLARVNFDQDVEVQFVLKMGQIEVALNSDASTATAILIPRSAIEEVNVVISIAGTAKLNAMKKTINFGRGINFKEWDHKTRKMRIEDLREELYCVERITVTKEVQEYLKRKAKGFKEDRTQQQLERELELLRRNWEKQLMDWVYKLAAIGAKITAIKKKNSLLDKRIGTMNVVRCEMELQRDVDVESKALAYRKNKMDVLAERSRLVRKLQDNYSELLVLQTEYELLRLRRFPAFKFFKTLDDDLAK</sequence>
<keyword evidence="7" id="KW-0966">Cell projection</keyword>
<evidence type="ECO:0000313" key="12">
    <source>
        <dbReference type="RefSeq" id="XP_015511837.2"/>
    </source>
</evidence>
<dbReference type="GO" id="GO:0003341">
    <property type="term" value="P:cilium movement"/>
    <property type="evidence" value="ECO:0007669"/>
    <property type="project" value="UniProtKB-ARBA"/>
</dbReference>
<feature type="coiled-coil region" evidence="10">
    <location>
        <begin position="1200"/>
        <end position="1227"/>
    </location>
</feature>
<dbReference type="KEGG" id="nlo:107218464"/>
<reference evidence="12" key="1">
    <citation type="submission" date="2025-08" db="UniProtKB">
        <authorList>
            <consortium name="RefSeq"/>
        </authorList>
    </citation>
    <scope>IDENTIFICATION</scope>
    <source>
        <tissue evidence="12">Thorax and Abdomen</tissue>
    </source>
</reference>
<dbReference type="GO" id="GO:0060271">
    <property type="term" value="P:cilium assembly"/>
    <property type="evidence" value="ECO:0007669"/>
    <property type="project" value="TreeGrafter"/>
</dbReference>
<keyword evidence="2" id="KW-0963">Cytoplasm</keyword>
<dbReference type="InterPro" id="IPR036322">
    <property type="entry name" value="WD40_repeat_dom_sf"/>
</dbReference>
<gene>
    <name evidence="12" type="primary">LOC107218464</name>
</gene>
<proteinExistence type="inferred from homology"/>
<keyword evidence="5 10" id="KW-0175">Coiled coil</keyword>
<evidence type="ECO:0000313" key="11">
    <source>
        <dbReference type="Proteomes" id="UP000829291"/>
    </source>
</evidence>
<dbReference type="PANTHER" id="PTHR14885">
    <property type="entry name" value="CILIA- AND FLAGELLA-ASSOCIATED PROTEIN 43-RELATED"/>
    <property type="match status" value="1"/>
</dbReference>
<dbReference type="OrthoDB" id="535167at2759"/>
<dbReference type="Proteomes" id="UP000829291">
    <property type="component" value="Chromosome 4"/>
</dbReference>
<keyword evidence="3" id="KW-0853">WD repeat</keyword>
<dbReference type="RefSeq" id="XP_015511837.2">
    <property type="nucleotide sequence ID" value="XM_015656351.2"/>
</dbReference>
<evidence type="ECO:0000256" key="9">
    <source>
        <dbReference type="ARBA" id="ARBA00023662"/>
    </source>
</evidence>
<evidence type="ECO:0000256" key="8">
    <source>
        <dbReference type="ARBA" id="ARBA00023605"/>
    </source>
</evidence>